<evidence type="ECO:0000256" key="7">
    <source>
        <dbReference type="ARBA" id="ARBA00022927"/>
    </source>
</evidence>
<dbReference type="GO" id="GO:0055085">
    <property type="term" value="P:transmembrane transport"/>
    <property type="evidence" value="ECO:0007669"/>
    <property type="project" value="InterPro"/>
</dbReference>
<keyword evidence="4" id="KW-1003">Cell membrane</keyword>
<evidence type="ECO:0000256" key="4">
    <source>
        <dbReference type="ARBA" id="ARBA00022475"/>
    </source>
</evidence>
<evidence type="ECO:0000256" key="6">
    <source>
        <dbReference type="ARBA" id="ARBA00022692"/>
    </source>
</evidence>
<gene>
    <name evidence="13" type="ORF">FNU76_11695</name>
</gene>
<evidence type="ECO:0000256" key="1">
    <source>
        <dbReference type="ARBA" id="ARBA00004383"/>
    </source>
</evidence>
<feature type="transmembrane region" description="Helical" evidence="11">
    <location>
        <begin position="15"/>
        <end position="37"/>
    </location>
</feature>
<keyword evidence="7" id="KW-0653">Protein transport</keyword>
<dbReference type="RefSeq" id="WP_144278365.1">
    <property type="nucleotide sequence ID" value="NZ_CP041730.1"/>
</dbReference>
<evidence type="ECO:0000259" key="12">
    <source>
        <dbReference type="PROSITE" id="PS52015"/>
    </source>
</evidence>
<dbReference type="EMBL" id="CP041730">
    <property type="protein sequence ID" value="QDQ26972.1"/>
    <property type="molecule type" value="Genomic_DNA"/>
</dbReference>
<organism evidence="13 14">
    <name type="scientific">Chitinimonas arctica</name>
    <dbReference type="NCBI Taxonomy" id="2594795"/>
    <lineage>
        <taxon>Bacteria</taxon>
        <taxon>Pseudomonadati</taxon>
        <taxon>Pseudomonadota</taxon>
        <taxon>Betaproteobacteria</taxon>
        <taxon>Neisseriales</taxon>
        <taxon>Chitinibacteraceae</taxon>
        <taxon>Chitinimonas</taxon>
    </lineage>
</organism>
<feature type="domain" description="TonB C-terminal" evidence="12">
    <location>
        <begin position="194"/>
        <end position="292"/>
    </location>
</feature>
<dbReference type="InterPro" id="IPR037682">
    <property type="entry name" value="TonB_C"/>
</dbReference>
<evidence type="ECO:0000256" key="5">
    <source>
        <dbReference type="ARBA" id="ARBA00022519"/>
    </source>
</evidence>
<dbReference type="GO" id="GO:0015031">
    <property type="term" value="P:protein transport"/>
    <property type="evidence" value="ECO:0007669"/>
    <property type="project" value="UniProtKB-KW"/>
</dbReference>
<evidence type="ECO:0000256" key="9">
    <source>
        <dbReference type="ARBA" id="ARBA00023136"/>
    </source>
</evidence>
<dbReference type="PROSITE" id="PS52015">
    <property type="entry name" value="TONB_CTD"/>
    <property type="match status" value="1"/>
</dbReference>
<evidence type="ECO:0000256" key="8">
    <source>
        <dbReference type="ARBA" id="ARBA00022989"/>
    </source>
</evidence>
<dbReference type="GO" id="GO:0098797">
    <property type="term" value="C:plasma membrane protein complex"/>
    <property type="evidence" value="ECO:0007669"/>
    <property type="project" value="TreeGrafter"/>
</dbReference>
<keyword evidence="8 11" id="KW-1133">Transmembrane helix</keyword>
<dbReference type="PANTHER" id="PTHR33446">
    <property type="entry name" value="PROTEIN TONB-RELATED"/>
    <property type="match status" value="1"/>
</dbReference>
<keyword evidence="6 11" id="KW-0812">Transmembrane</keyword>
<name>A0A516SFQ6_9NEIS</name>
<reference evidence="14" key="1">
    <citation type="submission" date="2019-07" db="EMBL/GenBank/DDBJ databases">
        <title>Chitinimonas sp. nov., isolated from Ny-Alesund, arctica soil.</title>
        <authorList>
            <person name="Xu Q."/>
            <person name="Peng F."/>
        </authorList>
    </citation>
    <scope>NUCLEOTIDE SEQUENCE [LARGE SCALE GENOMIC DNA]</scope>
    <source>
        <strain evidence="14">R3-44</strain>
    </source>
</reference>
<dbReference type="InterPro" id="IPR051045">
    <property type="entry name" value="TonB-dependent_transducer"/>
</dbReference>
<dbReference type="OrthoDB" id="9803361at2"/>
<keyword evidence="9 11" id="KW-0472">Membrane</keyword>
<feature type="region of interest" description="Disordered" evidence="10">
    <location>
        <begin position="90"/>
        <end position="110"/>
    </location>
</feature>
<evidence type="ECO:0000256" key="10">
    <source>
        <dbReference type="SAM" id="MobiDB-lite"/>
    </source>
</evidence>
<dbReference type="AlphaFoldDB" id="A0A516SFQ6"/>
<keyword evidence="5" id="KW-0997">Cell inner membrane</keyword>
<dbReference type="Proteomes" id="UP000317550">
    <property type="component" value="Chromosome"/>
</dbReference>
<evidence type="ECO:0000256" key="11">
    <source>
        <dbReference type="SAM" id="Phobius"/>
    </source>
</evidence>
<keyword evidence="3" id="KW-0813">Transport</keyword>
<proteinExistence type="inferred from homology"/>
<dbReference type="Gene3D" id="3.30.1150.10">
    <property type="match status" value="1"/>
</dbReference>
<evidence type="ECO:0000256" key="2">
    <source>
        <dbReference type="ARBA" id="ARBA00006555"/>
    </source>
</evidence>
<comment type="similarity">
    <text evidence="2">Belongs to the TonB family.</text>
</comment>
<dbReference type="KEGG" id="cari:FNU76_11695"/>
<accession>A0A516SFQ6</accession>
<dbReference type="SUPFAM" id="SSF74653">
    <property type="entry name" value="TolA/TonB C-terminal domain"/>
    <property type="match status" value="1"/>
</dbReference>
<dbReference type="InterPro" id="IPR006260">
    <property type="entry name" value="TonB/TolA_C"/>
</dbReference>
<comment type="subcellular location">
    <subcellularLocation>
        <location evidence="1">Cell inner membrane</location>
        <topology evidence="1">Single-pass membrane protein</topology>
        <orientation evidence="1">Periplasmic side</orientation>
    </subcellularLocation>
</comment>
<dbReference type="Pfam" id="PF03544">
    <property type="entry name" value="TonB_C"/>
    <property type="match status" value="1"/>
</dbReference>
<dbReference type="GO" id="GO:0031992">
    <property type="term" value="F:energy transducer activity"/>
    <property type="evidence" value="ECO:0007669"/>
    <property type="project" value="TreeGrafter"/>
</dbReference>
<sequence length="296" mass="32524">MSVDTLEPAQPDNKIFMTTVGLSVLAHFLLIGAVRFSPPDPRTLFNRASLEIVLVNAQSKTAPAKADVLAQANLDGGGNTDEADRRIKTPLPAEQVENPSPELEQASKRQVEQETQLRKLLGNLQQAPKLSADAVKQSPSPSDAVLDLDTLRHQASEIDRKEGEIARELQAYQSRPRKAFVGARAKGVVEARYVDAWRIKIERIGNLNYPTNGQGKRLYGKLLITVEIRSDGSLHNVTIDRSSGDKELDEAARRILRMSAPFSTLPKGILDGTGKPADILSITRAWSFTRSDNELN</sequence>
<evidence type="ECO:0000313" key="14">
    <source>
        <dbReference type="Proteomes" id="UP000317550"/>
    </source>
</evidence>
<evidence type="ECO:0000256" key="3">
    <source>
        <dbReference type="ARBA" id="ARBA00022448"/>
    </source>
</evidence>
<evidence type="ECO:0000313" key="13">
    <source>
        <dbReference type="EMBL" id="QDQ26972.1"/>
    </source>
</evidence>
<dbReference type="NCBIfam" id="TIGR01352">
    <property type="entry name" value="tonB_Cterm"/>
    <property type="match status" value="1"/>
</dbReference>
<dbReference type="PANTHER" id="PTHR33446:SF11">
    <property type="entry name" value="TONB3"/>
    <property type="match status" value="1"/>
</dbReference>
<protein>
    <submittedName>
        <fullName evidence="13">TonB family protein</fullName>
    </submittedName>
</protein>
<keyword evidence="14" id="KW-1185">Reference proteome</keyword>